<dbReference type="InterPro" id="IPR006094">
    <property type="entry name" value="Oxid_FAD_bind_N"/>
</dbReference>
<evidence type="ECO:0000256" key="5">
    <source>
        <dbReference type="ARBA" id="ARBA00023002"/>
    </source>
</evidence>
<dbReference type="InterPro" id="IPR016166">
    <property type="entry name" value="FAD-bd_PCMH"/>
</dbReference>
<evidence type="ECO:0000313" key="9">
    <source>
        <dbReference type="Proteomes" id="UP000236546"/>
    </source>
</evidence>
<name>A0A2K0T0T3_9HYPO</name>
<reference evidence="8 9" key="1">
    <citation type="submission" date="2017-02" db="EMBL/GenBank/DDBJ databases">
        <title>Genomes of Trichoderma spp. with biocontrol activity.</title>
        <authorList>
            <person name="Gardiner D."/>
            <person name="Kazan K."/>
            <person name="Vos C."/>
            <person name="Harvey P."/>
        </authorList>
    </citation>
    <scope>NUCLEOTIDE SEQUENCE [LARGE SCALE GENOMIC DNA]</scope>
    <source>
        <strain evidence="8 9">A5MH</strain>
    </source>
</reference>
<sequence>MRAVTLSLIAARLLQTAVADGSTFSCQPGQSCWPTTAEWQAFNQTISGALQVTVPIGSVCFPSSSNFDSGLCAALQENYMNGTFRESSTGALEATNWESCGSANCYPGVFAPRGQTCSLGRLSALQVYATTAEHITATIAFVRKHGIRMIIKNTGHDYLGRSSAANTLTLNTHNMKNMTLETSFTAQNCPSAGTRKNIAIIGAGVNAQEAMDYFEQRNIMVTVGGCSTVGIAGGFGQAAGHGLLTPAYGLMVDQAVEFDVVTPDGVFRTINACNDPDLFWAMRGGGGGSYAVLVNYKFQVYPKNQWAAWRFQASFSNSETDLTKSTFLRDFLTELSNEQPNWSANNASGYDTASATGINLLEVMPIGQDPQGTLKQLTSKFNSFLTSYPGLNITTNAYLLYDTEKEFYAAQESYLSQFGTVGISVLTPSRLITADNFETPARVDALVTSFLQGMENARQILANDTTGALVDFLILKTGATNTPDTHNATSANPVWRNTLWHLVAAAGWLPGMPDGGQAAAAARSAIEAIKAPLSVQASYLNEADPDEPDWQDVFFGGNYDKLLAIKQKYDPDTLLNCKKCVGYLGDADPMYSCYSDSPIPSVPYPFA</sequence>
<feature type="chain" id="PRO_5014403340" description="FAD-binding PCMH-type domain-containing protein" evidence="6">
    <location>
        <begin position="20"/>
        <end position="607"/>
    </location>
</feature>
<gene>
    <name evidence="8" type="ORF">TGAMA5MH_08998</name>
</gene>
<dbReference type="Gene3D" id="3.30.465.10">
    <property type="match status" value="2"/>
</dbReference>
<accession>A0A2K0T0T3</accession>
<keyword evidence="3" id="KW-0285">Flavoprotein</keyword>
<keyword evidence="4" id="KW-0274">FAD</keyword>
<dbReference type="InterPro" id="IPR016169">
    <property type="entry name" value="FAD-bd_PCMH_sub2"/>
</dbReference>
<dbReference type="SUPFAM" id="SSF56176">
    <property type="entry name" value="FAD-binding/transporter-associated domain-like"/>
    <property type="match status" value="1"/>
</dbReference>
<feature type="signal peptide" evidence="6">
    <location>
        <begin position="1"/>
        <end position="19"/>
    </location>
</feature>
<dbReference type="GO" id="GO:0071949">
    <property type="term" value="F:FAD binding"/>
    <property type="evidence" value="ECO:0007669"/>
    <property type="project" value="InterPro"/>
</dbReference>
<dbReference type="Pfam" id="PF01565">
    <property type="entry name" value="FAD_binding_4"/>
    <property type="match status" value="1"/>
</dbReference>
<dbReference type="GO" id="GO:0016491">
    <property type="term" value="F:oxidoreductase activity"/>
    <property type="evidence" value="ECO:0007669"/>
    <property type="project" value="UniProtKB-KW"/>
</dbReference>
<evidence type="ECO:0000256" key="4">
    <source>
        <dbReference type="ARBA" id="ARBA00022827"/>
    </source>
</evidence>
<keyword evidence="6" id="KW-0732">Signal</keyword>
<evidence type="ECO:0000256" key="3">
    <source>
        <dbReference type="ARBA" id="ARBA00022630"/>
    </source>
</evidence>
<evidence type="ECO:0000256" key="1">
    <source>
        <dbReference type="ARBA" id="ARBA00001974"/>
    </source>
</evidence>
<dbReference type="AlphaFoldDB" id="A0A2K0T0T3"/>
<dbReference type="PANTHER" id="PTHR42973">
    <property type="entry name" value="BINDING OXIDOREDUCTASE, PUTATIVE (AFU_ORTHOLOGUE AFUA_1G17690)-RELATED"/>
    <property type="match status" value="1"/>
</dbReference>
<dbReference type="InterPro" id="IPR012951">
    <property type="entry name" value="BBE"/>
</dbReference>
<comment type="caution">
    <text evidence="8">The sequence shown here is derived from an EMBL/GenBank/DDBJ whole genome shotgun (WGS) entry which is preliminary data.</text>
</comment>
<dbReference type="PROSITE" id="PS51387">
    <property type="entry name" value="FAD_PCMH"/>
    <property type="match status" value="1"/>
</dbReference>
<dbReference type="InterPro" id="IPR036318">
    <property type="entry name" value="FAD-bd_PCMH-like_sf"/>
</dbReference>
<comment type="similarity">
    <text evidence="2">Belongs to the oxygen-dependent FAD-linked oxidoreductase family.</text>
</comment>
<feature type="domain" description="FAD-binding PCMH-type" evidence="7">
    <location>
        <begin position="119"/>
        <end position="303"/>
    </location>
</feature>
<evidence type="ECO:0000259" key="7">
    <source>
        <dbReference type="PROSITE" id="PS51387"/>
    </source>
</evidence>
<dbReference type="Pfam" id="PF08031">
    <property type="entry name" value="BBE"/>
    <property type="match status" value="1"/>
</dbReference>
<dbReference type="OrthoDB" id="9983560at2759"/>
<evidence type="ECO:0000256" key="6">
    <source>
        <dbReference type="SAM" id="SignalP"/>
    </source>
</evidence>
<dbReference type="Proteomes" id="UP000236546">
    <property type="component" value="Unassembled WGS sequence"/>
</dbReference>
<dbReference type="PANTHER" id="PTHR42973:SF39">
    <property type="entry name" value="FAD-BINDING PCMH-TYPE DOMAIN-CONTAINING PROTEIN"/>
    <property type="match status" value="1"/>
</dbReference>
<evidence type="ECO:0000313" key="8">
    <source>
        <dbReference type="EMBL" id="PNP39146.1"/>
    </source>
</evidence>
<evidence type="ECO:0000256" key="2">
    <source>
        <dbReference type="ARBA" id="ARBA00005466"/>
    </source>
</evidence>
<keyword evidence="5" id="KW-0560">Oxidoreductase</keyword>
<organism evidence="8 9">
    <name type="scientific">Trichoderma gamsii</name>
    <dbReference type="NCBI Taxonomy" id="398673"/>
    <lineage>
        <taxon>Eukaryota</taxon>
        <taxon>Fungi</taxon>
        <taxon>Dikarya</taxon>
        <taxon>Ascomycota</taxon>
        <taxon>Pezizomycotina</taxon>
        <taxon>Sordariomycetes</taxon>
        <taxon>Hypocreomycetidae</taxon>
        <taxon>Hypocreales</taxon>
        <taxon>Hypocreaceae</taxon>
        <taxon>Trichoderma</taxon>
    </lineage>
</organism>
<dbReference type="EMBL" id="MTYH01000093">
    <property type="protein sequence ID" value="PNP39146.1"/>
    <property type="molecule type" value="Genomic_DNA"/>
</dbReference>
<proteinExistence type="inferred from homology"/>
<protein>
    <recommendedName>
        <fullName evidence="7">FAD-binding PCMH-type domain-containing protein</fullName>
    </recommendedName>
</protein>
<comment type="cofactor">
    <cofactor evidence="1">
        <name>FAD</name>
        <dbReference type="ChEBI" id="CHEBI:57692"/>
    </cofactor>
</comment>
<dbReference type="InterPro" id="IPR050416">
    <property type="entry name" value="FAD-linked_Oxidoreductase"/>
</dbReference>